<dbReference type="EMBL" id="FMXA01000007">
    <property type="protein sequence ID" value="SDA45258.1"/>
    <property type="molecule type" value="Genomic_DNA"/>
</dbReference>
<proteinExistence type="predicted"/>
<feature type="domain" description="HTH cro/C1-type" evidence="1">
    <location>
        <begin position="10"/>
        <end position="64"/>
    </location>
</feature>
<dbReference type="InterPro" id="IPR010982">
    <property type="entry name" value="Lambda_DNA-bd_dom_sf"/>
</dbReference>
<keyword evidence="2" id="KW-0238">DNA-binding</keyword>
<dbReference type="AlphaFoldDB" id="A0A1G5VHT4"/>
<dbReference type="PROSITE" id="PS50943">
    <property type="entry name" value="HTH_CROC1"/>
    <property type="match status" value="1"/>
</dbReference>
<dbReference type="GO" id="GO:0003677">
    <property type="term" value="F:DNA binding"/>
    <property type="evidence" value="ECO:0007669"/>
    <property type="project" value="UniProtKB-KW"/>
</dbReference>
<dbReference type="Pfam" id="PF01381">
    <property type="entry name" value="HTH_3"/>
    <property type="match status" value="1"/>
</dbReference>
<dbReference type="Gene3D" id="1.10.260.40">
    <property type="entry name" value="lambda repressor-like DNA-binding domains"/>
    <property type="match status" value="1"/>
</dbReference>
<dbReference type="SMART" id="SM00530">
    <property type="entry name" value="HTH_XRE"/>
    <property type="match status" value="1"/>
</dbReference>
<organism evidence="2 3">
    <name type="scientific">Allisonella histaminiformans</name>
    <dbReference type="NCBI Taxonomy" id="209880"/>
    <lineage>
        <taxon>Bacteria</taxon>
        <taxon>Bacillati</taxon>
        <taxon>Bacillota</taxon>
        <taxon>Negativicutes</taxon>
        <taxon>Veillonellales</taxon>
        <taxon>Veillonellaceae</taxon>
        <taxon>Allisonella</taxon>
    </lineage>
</organism>
<dbReference type="SUPFAM" id="SSF47413">
    <property type="entry name" value="lambda repressor-like DNA-binding domains"/>
    <property type="match status" value="1"/>
</dbReference>
<dbReference type="Proteomes" id="UP000199689">
    <property type="component" value="Unassembled WGS sequence"/>
</dbReference>
<protein>
    <submittedName>
        <fullName evidence="2">DNA-binding transcriptional regulator, XRE-family HTH domain</fullName>
    </submittedName>
</protein>
<dbReference type="OrthoDB" id="371153at2"/>
<sequence>MNAKELIGEMVNERMAKGWTQYRLAKKSGISREAIAKIERGNRTPNLTTFIVLMGAMGIEIELKKESEKK</sequence>
<evidence type="ECO:0000313" key="3">
    <source>
        <dbReference type="Proteomes" id="UP000199689"/>
    </source>
</evidence>
<dbReference type="InterPro" id="IPR001387">
    <property type="entry name" value="Cro/C1-type_HTH"/>
</dbReference>
<dbReference type="CDD" id="cd00093">
    <property type="entry name" value="HTH_XRE"/>
    <property type="match status" value="1"/>
</dbReference>
<dbReference type="RefSeq" id="WP_091363776.1">
    <property type="nucleotide sequence ID" value="NZ_FMXA01000007.1"/>
</dbReference>
<reference evidence="2 3" key="1">
    <citation type="submission" date="2016-10" db="EMBL/GenBank/DDBJ databases">
        <authorList>
            <person name="de Groot N.N."/>
        </authorList>
    </citation>
    <scope>NUCLEOTIDE SEQUENCE [LARGE SCALE GENOMIC DNA]</scope>
    <source>
        <strain evidence="2 3">DSM 15230</strain>
    </source>
</reference>
<accession>A0A1G5VHT4</accession>
<keyword evidence="3" id="KW-1185">Reference proteome</keyword>
<dbReference type="GeneID" id="87755668"/>
<gene>
    <name evidence="2" type="ORF">SAMN02910343_00632</name>
</gene>
<evidence type="ECO:0000313" key="2">
    <source>
        <dbReference type="EMBL" id="SDA45258.1"/>
    </source>
</evidence>
<evidence type="ECO:0000259" key="1">
    <source>
        <dbReference type="PROSITE" id="PS50943"/>
    </source>
</evidence>
<name>A0A1G5VHT4_9FIRM</name>